<evidence type="ECO:0000313" key="2">
    <source>
        <dbReference type="EMBL" id="OOG00547.1"/>
    </source>
</evidence>
<sequence length="163" mass="18209">MSQPLHDNVPRTKSADPLGRATFIILRVLDVWWQSTLLHQGWASKLITTLGGTALTPATNPHLPTYHTLITLLALGSTIKQSATMLFISEQSTPISSAILIAFFNTLLNTLNSIFAVWSFTSQAPTHLLLHPRHPPQPNPLHPRPPHRNHLRIPTTRIQTRPH</sequence>
<reference evidence="3" key="1">
    <citation type="journal article" date="2017" name="Genome Biol.">
        <title>Comparative genomics reveals high biological diversity and specific adaptations in the industrially and medically important fungal genus Aspergillus.</title>
        <authorList>
            <person name="de Vries R.P."/>
            <person name="Riley R."/>
            <person name="Wiebenga A."/>
            <person name="Aguilar-Osorio G."/>
            <person name="Amillis S."/>
            <person name="Uchima C.A."/>
            <person name="Anderluh G."/>
            <person name="Asadollahi M."/>
            <person name="Askin M."/>
            <person name="Barry K."/>
            <person name="Battaglia E."/>
            <person name="Bayram O."/>
            <person name="Benocci T."/>
            <person name="Braus-Stromeyer S.A."/>
            <person name="Caldana C."/>
            <person name="Canovas D."/>
            <person name="Cerqueira G.C."/>
            <person name="Chen F."/>
            <person name="Chen W."/>
            <person name="Choi C."/>
            <person name="Clum A."/>
            <person name="Dos Santos R.A."/>
            <person name="Damasio A.R."/>
            <person name="Diallinas G."/>
            <person name="Emri T."/>
            <person name="Fekete E."/>
            <person name="Flipphi M."/>
            <person name="Freyberg S."/>
            <person name="Gallo A."/>
            <person name="Gournas C."/>
            <person name="Habgood R."/>
            <person name="Hainaut M."/>
            <person name="Harispe M.L."/>
            <person name="Henrissat B."/>
            <person name="Hilden K.S."/>
            <person name="Hope R."/>
            <person name="Hossain A."/>
            <person name="Karabika E."/>
            <person name="Karaffa L."/>
            <person name="Karanyi Z."/>
            <person name="Krasevec N."/>
            <person name="Kuo A."/>
            <person name="Kusch H."/>
            <person name="LaButti K."/>
            <person name="Lagendijk E.L."/>
            <person name="Lapidus A."/>
            <person name="Levasseur A."/>
            <person name="Lindquist E."/>
            <person name="Lipzen A."/>
            <person name="Logrieco A.F."/>
            <person name="MacCabe A."/>
            <person name="Maekelae M.R."/>
            <person name="Malavazi I."/>
            <person name="Melin P."/>
            <person name="Meyer V."/>
            <person name="Mielnichuk N."/>
            <person name="Miskei M."/>
            <person name="Molnar A.P."/>
            <person name="Mule G."/>
            <person name="Ngan C.Y."/>
            <person name="Orejas M."/>
            <person name="Orosz E."/>
            <person name="Ouedraogo J.P."/>
            <person name="Overkamp K.M."/>
            <person name="Park H.-S."/>
            <person name="Perrone G."/>
            <person name="Piumi F."/>
            <person name="Punt P.J."/>
            <person name="Ram A.F."/>
            <person name="Ramon A."/>
            <person name="Rauscher S."/>
            <person name="Record E."/>
            <person name="Riano-Pachon D.M."/>
            <person name="Robert V."/>
            <person name="Roehrig J."/>
            <person name="Ruller R."/>
            <person name="Salamov A."/>
            <person name="Salih N.S."/>
            <person name="Samson R.A."/>
            <person name="Sandor E."/>
            <person name="Sanguinetti M."/>
            <person name="Schuetze T."/>
            <person name="Sepcic K."/>
            <person name="Shelest E."/>
            <person name="Sherlock G."/>
            <person name="Sophianopoulou V."/>
            <person name="Squina F.M."/>
            <person name="Sun H."/>
            <person name="Susca A."/>
            <person name="Todd R.B."/>
            <person name="Tsang A."/>
            <person name="Unkles S.E."/>
            <person name="van de Wiele N."/>
            <person name="van Rossen-Uffink D."/>
            <person name="Oliveira J.V."/>
            <person name="Vesth T.C."/>
            <person name="Visser J."/>
            <person name="Yu J.-H."/>
            <person name="Zhou M."/>
            <person name="Andersen M.R."/>
            <person name="Archer D.B."/>
            <person name="Baker S.E."/>
            <person name="Benoit I."/>
            <person name="Brakhage A.A."/>
            <person name="Braus G.H."/>
            <person name="Fischer R."/>
            <person name="Frisvad J.C."/>
            <person name="Goldman G.H."/>
            <person name="Houbraken J."/>
            <person name="Oakley B."/>
            <person name="Pocsi I."/>
            <person name="Scazzocchio C."/>
            <person name="Seiboth B."/>
            <person name="vanKuyk P.A."/>
            <person name="Wortman J."/>
            <person name="Dyer P.S."/>
            <person name="Grigoriev I.V."/>
        </authorList>
    </citation>
    <scope>NUCLEOTIDE SEQUENCE [LARGE SCALE GENOMIC DNA]</scope>
    <source>
        <strain evidence="3">ITEM 5010</strain>
    </source>
</reference>
<evidence type="ECO:0000256" key="1">
    <source>
        <dbReference type="SAM" id="MobiDB-lite"/>
    </source>
</evidence>
<dbReference type="EMBL" id="KV907493">
    <property type="protein sequence ID" value="OOG00547.1"/>
    <property type="molecule type" value="Genomic_DNA"/>
</dbReference>
<keyword evidence="3" id="KW-1185">Reference proteome</keyword>
<feature type="region of interest" description="Disordered" evidence="1">
    <location>
        <begin position="133"/>
        <end position="163"/>
    </location>
</feature>
<evidence type="ECO:0000313" key="3">
    <source>
        <dbReference type="Proteomes" id="UP000188318"/>
    </source>
</evidence>
<gene>
    <name evidence="2" type="ORF">ASPCADRAFT_125569</name>
</gene>
<dbReference type="OrthoDB" id="67965at2759"/>
<dbReference type="STRING" id="602072.A0A1R3S1D2"/>
<organism evidence="2 3">
    <name type="scientific">Aspergillus carbonarius (strain ITEM 5010)</name>
    <dbReference type="NCBI Taxonomy" id="602072"/>
    <lineage>
        <taxon>Eukaryota</taxon>
        <taxon>Fungi</taxon>
        <taxon>Dikarya</taxon>
        <taxon>Ascomycota</taxon>
        <taxon>Pezizomycotina</taxon>
        <taxon>Eurotiomycetes</taxon>
        <taxon>Eurotiomycetidae</taxon>
        <taxon>Eurotiales</taxon>
        <taxon>Aspergillaceae</taxon>
        <taxon>Aspergillus</taxon>
        <taxon>Aspergillus subgen. Circumdati</taxon>
    </lineage>
</organism>
<dbReference type="OMA" id="WASKLIT"/>
<dbReference type="Proteomes" id="UP000188318">
    <property type="component" value="Unassembled WGS sequence"/>
</dbReference>
<name>A0A1R3S1D2_ASPC5</name>
<dbReference type="VEuPathDB" id="FungiDB:ASPCADRAFT_125569"/>
<protein>
    <submittedName>
        <fullName evidence="2">Uncharacterized protein</fullName>
    </submittedName>
</protein>
<accession>A0A1R3S1D2</accession>
<proteinExistence type="predicted"/>
<dbReference type="AlphaFoldDB" id="A0A1R3S1D2"/>